<keyword evidence="11" id="KW-1185">Reference proteome</keyword>
<keyword evidence="4" id="KW-0949">S-adenosyl-L-methionine</keyword>
<gene>
    <name evidence="10" type="ORF">CCMA1212_006267</name>
</gene>
<dbReference type="SUPFAM" id="SSF46785">
    <property type="entry name" value="Winged helix' DNA-binding domain"/>
    <property type="match status" value="1"/>
</dbReference>
<evidence type="ECO:0000256" key="3">
    <source>
        <dbReference type="ARBA" id="ARBA00022679"/>
    </source>
</evidence>
<dbReference type="InterPro" id="IPR001128">
    <property type="entry name" value="Cyt_P450"/>
</dbReference>
<comment type="caution">
    <text evidence="10">The sequence shown here is derived from an EMBL/GenBank/DDBJ whole genome shotgun (WGS) entry which is preliminary data.</text>
</comment>
<keyword evidence="6" id="KW-0560">Oxidoreductase</keyword>
<dbReference type="PANTHER" id="PTHR46300">
    <property type="entry name" value="P450, PUTATIVE (EUROFUNG)-RELATED-RELATED"/>
    <property type="match status" value="1"/>
</dbReference>
<reference evidence="10 11" key="1">
    <citation type="submission" date="2018-01" db="EMBL/GenBank/DDBJ databases">
        <title>Genome characterization of the sugarcane-associated fungus Trichoderma ghanense CCMA-1212 and their application in lignocelulose bioconversion.</title>
        <authorList>
            <person name="Steindorff A.S."/>
            <person name="Mendes T.D."/>
            <person name="Vilela E.S.D."/>
            <person name="Rodrigues D.S."/>
            <person name="Formighieri E.F."/>
            <person name="Melo I.S."/>
            <person name="Favaro L.C.L."/>
        </authorList>
    </citation>
    <scope>NUCLEOTIDE SEQUENCE [LARGE SCALE GENOMIC DNA]</scope>
    <source>
        <strain evidence="10 11">CCMA-1212</strain>
    </source>
</reference>
<dbReference type="InterPro" id="IPR029063">
    <property type="entry name" value="SAM-dependent_MTases_sf"/>
</dbReference>
<dbReference type="PROSITE" id="PS00086">
    <property type="entry name" value="CYTOCHROME_P450"/>
    <property type="match status" value="1"/>
</dbReference>
<dbReference type="InterPro" id="IPR036388">
    <property type="entry name" value="WH-like_DNA-bd_sf"/>
</dbReference>
<dbReference type="PRINTS" id="PR00463">
    <property type="entry name" value="EP450I"/>
</dbReference>
<dbReference type="PANTHER" id="PTHR46300:SF2">
    <property type="entry name" value="CYTOCHROME P450 MONOOXYGENASE ALNH-RELATED"/>
    <property type="match status" value="1"/>
</dbReference>
<comment type="similarity">
    <text evidence="1">Belongs to the cytochrome P450 family.</text>
</comment>
<dbReference type="InterPro" id="IPR050364">
    <property type="entry name" value="Cytochrome_P450_fung"/>
</dbReference>
<keyword evidence="8 10" id="KW-0503">Monooxygenase</keyword>
<evidence type="ECO:0000256" key="6">
    <source>
        <dbReference type="ARBA" id="ARBA00023002"/>
    </source>
</evidence>
<dbReference type="PROSITE" id="PS51683">
    <property type="entry name" value="SAM_OMT_II"/>
    <property type="match status" value="1"/>
</dbReference>
<evidence type="ECO:0000259" key="9">
    <source>
        <dbReference type="Pfam" id="PF00891"/>
    </source>
</evidence>
<accession>A0ABY2H1Z5</accession>
<name>A0ABY2H1Z5_9HYPO</name>
<proteinExistence type="inferred from homology"/>
<organism evidence="10 11">
    <name type="scientific">Trichoderma ghanense</name>
    <dbReference type="NCBI Taxonomy" id="65468"/>
    <lineage>
        <taxon>Eukaryota</taxon>
        <taxon>Fungi</taxon>
        <taxon>Dikarya</taxon>
        <taxon>Ascomycota</taxon>
        <taxon>Pezizomycotina</taxon>
        <taxon>Sordariomycetes</taxon>
        <taxon>Hypocreomycetidae</taxon>
        <taxon>Hypocreales</taxon>
        <taxon>Hypocreaceae</taxon>
        <taxon>Trichoderma</taxon>
    </lineage>
</organism>
<dbReference type="GO" id="GO:0004497">
    <property type="term" value="F:monooxygenase activity"/>
    <property type="evidence" value="ECO:0007669"/>
    <property type="project" value="UniProtKB-KW"/>
</dbReference>
<evidence type="ECO:0000256" key="5">
    <source>
        <dbReference type="ARBA" id="ARBA00022723"/>
    </source>
</evidence>
<dbReference type="InterPro" id="IPR016461">
    <property type="entry name" value="COMT-like"/>
</dbReference>
<dbReference type="Pfam" id="PF00067">
    <property type="entry name" value="p450"/>
    <property type="match status" value="1"/>
</dbReference>
<dbReference type="InterPro" id="IPR017972">
    <property type="entry name" value="Cyt_P450_CS"/>
</dbReference>
<dbReference type="CDD" id="cd11065">
    <property type="entry name" value="CYP64-like"/>
    <property type="match status" value="1"/>
</dbReference>
<keyword evidence="2" id="KW-0489">Methyltransferase</keyword>
<feature type="domain" description="O-methyltransferase C-terminal" evidence="9">
    <location>
        <begin position="727"/>
        <end position="927"/>
    </location>
</feature>
<dbReference type="InterPro" id="IPR036390">
    <property type="entry name" value="WH_DNA-bd_sf"/>
</dbReference>
<dbReference type="Gene3D" id="1.10.630.10">
    <property type="entry name" value="Cytochrome P450"/>
    <property type="match status" value="1"/>
</dbReference>
<dbReference type="Pfam" id="PF00891">
    <property type="entry name" value="Methyltransf_2"/>
    <property type="match status" value="1"/>
</dbReference>
<dbReference type="Gene3D" id="1.10.10.10">
    <property type="entry name" value="Winged helix-like DNA-binding domain superfamily/Winged helix DNA-binding domain"/>
    <property type="match status" value="1"/>
</dbReference>
<evidence type="ECO:0000256" key="8">
    <source>
        <dbReference type="ARBA" id="ARBA00023033"/>
    </source>
</evidence>
<dbReference type="InterPro" id="IPR002401">
    <property type="entry name" value="Cyt_P450_E_grp-I"/>
</dbReference>
<dbReference type="EMBL" id="PPTA01000008">
    <property type="protein sequence ID" value="TFB01500.1"/>
    <property type="molecule type" value="Genomic_DNA"/>
</dbReference>
<evidence type="ECO:0000256" key="2">
    <source>
        <dbReference type="ARBA" id="ARBA00022603"/>
    </source>
</evidence>
<dbReference type="RefSeq" id="XP_073557701.1">
    <property type="nucleotide sequence ID" value="XM_073703497.1"/>
</dbReference>
<protein>
    <submittedName>
        <fullName evidence="10">Cytochrome P450 monooxygenase yanC</fullName>
    </submittedName>
</protein>
<keyword evidence="5" id="KW-0479">Metal-binding</keyword>
<evidence type="ECO:0000256" key="4">
    <source>
        <dbReference type="ARBA" id="ARBA00022691"/>
    </source>
</evidence>
<dbReference type="Proteomes" id="UP001642720">
    <property type="component" value="Unassembled WGS sequence"/>
</dbReference>
<keyword evidence="7" id="KW-0408">Iron</keyword>
<dbReference type="SUPFAM" id="SSF48264">
    <property type="entry name" value="Cytochrome P450"/>
    <property type="match status" value="1"/>
</dbReference>
<evidence type="ECO:0000256" key="1">
    <source>
        <dbReference type="ARBA" id="ARBA00010617"/>
    </source>
</evidence>
<evidence type="ECO:0000313" key="11">
    <source>
        <dbReference type="Proteomes" id="UP001642720"/>
    </source>
</evidence>
<dbReference type="InterPro" id="IPR036396">
    <property type="entry name" value="Cyt_P450_sf"/>
</dbReference>
<dbReference type="Gene3D" id="3.40.50.150">
    <property type="entry name" value="Vaccinia Virus protein VP39"/>
    <property type="match status" value="1"/>
</dbReference>
<dbReference type="SUPFAM" id="SSF53335">
    <property type="entry name" value="S-adenosyl-L-methionine-dependent methyltransferases"/>
    <property type="match status" value="1"/>
</dbReference>
<evidence type="ECO:0000313" key="10">
    <source>
        <dbReference type="EMBL" id="TFB01500.1"/>
    </source>
</evidence>
<keyword evidence="3" id="KW-0808">Transferase</keyword>
<dbReference type="InterPro" id="IPR001077">
    <property type="entry name" value="COMT_C"/>
</dbReference>
<sequence>MVIDILWLAYKLWTRDPRMKHLPPGPKGLPIIGNMLDMADTDKMMTLAKDWADQYGDVFYTKVGLQHFIWLSSPTAVKDLMDKRGSVYSSRAASPMINMVSNQERLNFLPYGEKWRTLRNILHSALNLETSSSYKPVQDFESKQALWEILHAKDDTEFSDINRRYSTSTIMTITYGQRVPHLSDPLYQDILKIVRHFSLATAPGGWMVDTLPMLADIVPEWLLQNWKTVARQWYEEDSRIYLRMYHNLMDDIKNGTAPDCFLKDMAREKIEKSLIPDVTAAFAAGALIEAGSDATTTALNNVILACLLYPEVVAGAHEELDRVVGSDRMPDFSDEPNLPYIRGIAKETLRWRASTKIGTCHSTTQDDWYKGFFIPKGAVIVLNWWAIHMDESRWKDPQRFDPTRYIADPLTEAESMAQPDANLRDHFTFGAGRRNCPGVHIAHNSLFINIARLFWAFDISKSVDADGNPIEPSTEAQPGFLLTPVKFPCRLEARSERHAAIIERTWEEAQRGHAVQAINWMNLLASTERKLFIGVDIMSDLENFLAQFTIVLQDATAQLQGPLNDERITTLTPSETLPENNKKLWDLLAQTVNLADQIVHLLQPPAIRLAETYLAYLDTKALVAAVTHNIPSLLKTPLPTPVLAQKANLQPLRLSQIMRTLHQNAHIFAYDPATDTYSHNEASLLLQTDHWTQWHRWVTLYGEEFYDAARSIPEAIKADESRSAAQIAYGTEKPIFTYFAERGLQEKFHKALGAGAVAQAPGMLADYNWNELGDAIVCDIGAGGGDFIAALLRKNPRMMGAVLEIQPVVDMLQQKFEKPDGIFNDIADRMTQLHAGDFLSSIPPYEVYTMKWCLHNWTDADVLKILANVRRAIKITPRARMVVIESVLKEGRSSRVWRYGDLTMMSTANGLERTEAEWRKLAGQAGWVVKDIVPLRHAWAAAIDLRPFFTVSM</sequence>
<evidence type="ECO:0000256" key="7">
    <source>
        <dbReference type="ARBA" id="ARBA00023004"/>
    </source>
</evidence>
<dbReference type="GeneID" id="300577947"/>